<dbReference type="AlphaFoldDB" id="A0A1M6SR94"/>
<evidence type="ECO:0000313" key="4">
    <source>
        <dbReference type="Proteomes" id="UP000183997"/>
    </source>
</evidence>
<keyword evidence="1" id="KW-0472">Membrane</keyword>
<keyword evidence="3" id="KW-0406">Ion transport</keyword>
<feature type="transmembrane region" description="Helical" evidence="1">
    <location>
        <begin position="6"/>
        <end position="30"/>
    </location>
</feature>
<name>A0A1M6SR94_9FIRM</name>
<dbReference type="GO" id="GO:0034220">
    <property type="term" value="P:monoatomic ion transmembrane transport"/>
    <property type="evidence" value="ECO:0007669"/>
    <property type="project" value="UniProtKB-KW"/>
</dbReference>
<accession>A0A1M6SR94</accession>
<dbReference type="InterPro" id="IPR013099">
    <property type="entry name" value="K_chnl_dom"/>
</dbReference>
<dbReference type="Proteomes" id="UP000183997">
    <property type="component" value="Unassembled WGS sequence"/>
</dbReference>
<feature type="transmembrane region" description="Helical" evidence="1">
    <location>
        <begin position="67"/>
        <end position="86"/>
    </location>
</feature>
<dbReference type="Gene3D" id="1.10.287.70">
    <property type="match status" value="1"/>
</dbReference>
<evidence type="ECO:0000313" key="3">
    <source>
        <dbReference type="EMBL" id="SHK47243.1"/>
    </source>
</evidence>
<dbReference type="EMBL" id="FRAR01000014">
    <property type="protein sequence ID" value="SHK47243.1"/>
    <property type="molecule type" value="Genomic_DNA"/>
</dbReference>
<sequence length="300" mass="34005">MYLPEMINSLGILFVLLGTLLLFIHSLGPIQVKNRLRPKMSLPRIGFLEYLFRLLKYPLFSITQMPVFLLVFLLGYGLILSFYYWYQKIQLGLSGLVGLSILTTIGSLICVSIMMSPVLYITQKYLFDYVLESRIFRIVIYSVLVPVLYIFFIHDYTPGSLVQGIMLSGLILSFYQIFRGIILCLRTPGTVFNYLDSRFLPILMIISWLLIILFNLFTMVLLVSGTDPYSFVDGIGPVTEPLRLLYFTVITFTSVGYGDITPRGSFAVFITIVVSVTGFLYSALFIGGIMAVFTNRGGRH</sequence>
<keyword evidence="4" id="KW-1185">Reference proteome</keyword>
<protein>
    <submittedName>
        <fullName evidence="3">Voltage-gated potassium channel</fullName>
    </submittedName>
</protein>
<feature type="transmembrane region" description="Helical" evidence="1">
    <location>
        <begin position="135"/>
        <end position="154"/>
    </location>
</feature>
<evidence type="ECO:0000256" key="1">
    <source>
        <dbReference type="SAM" id="Phobius"/>
    </source>
</evidence>
<keyword evidence="1" id="KW-1133">Transmembrane helix</keyword>
<dbReference type="Pfam" id="PF07885">
    <property type="entry name" value="Ion_trans_2"/>
    <property type="match status" value="1"/>
</dbReference>
<reference evidence="4" key="1">
    <citation type="submission" date="2016-11" db="EMBL/GenBank/DDBJ databases">
        <authorList>
            <person name="Varghese N."/>
            <person name="Submissions S."/>
        </authorList>
    </citation>
    <scope>NUCLEOTIDE SEQUENCE [LARGE SCALE GENOMIC DNA]</scope>
    <source>
        <strain evidence="4">DSM 10349</strain>
    </source>
</reference>
<feature type="transmembrane region" description="Helical" evidence="1">
    <location>
        <begin position="92"/>
        <end position="114"/>
    </location>
</feature>
<dbReference type="STRING" id="1121421.SAMN02745123_01977"/>
<proteinExistence type="predicted"/>
<feature type="transmembrane region" description="Helical" evidence="1">
    <location>
        <begin position="267"/>
        <end position="293"/>
    </location>
</feature>
<evidence type="ECO:0000259" key="2">
    <source>
        <dbReference type="Pfam" id="PF07885"/>
    </source>
</evidence>
<keyword evidence="1" id="KW-0812">Transmembrane</keyword>
<dbReference type="RefSeq" id="WP_238456784.1">
    <property type="nucleotide sequence ID" value="NZ_FRAR01000014.1"/>
</dbReference>
<feature type="transmembrane region" description="Helical" evidence="1">
    <location>
        <begin position="160"/>
        <end position="178"/>
    </location>
</feature>
<feature type="domain" description="Potassium channel" evidence="2">
    <location>
        <begin position="224"/>
        <end position="294"/>
    </location>
</feature>
<keyword evidence="3" id="KW-0407">Ion channel</keyword>
<keyword evidence="3" id="KW-0813">Transport</keyword>
<feature type="transmembrane region" description="Helical" evidence="1">
    <location>
        <begin position="243"/>
        <end position="260"/>
    </location>
</feature>
<organism evidence="3 4">
    <name type="scientific">Desulforamulus aeronauticus DSM 10349</name>
    <dbReference type="NCBI Taxonomy" id="1121421"/>
    <lineage>
        <taxon>Bacteria</taxon>
        <taxon>Bacillati</taxon>
        <taxon>Bacillota</taxon>
        <taxon>Clostridia</taxon>
        <taxon>Eubacteriales</taxon>
        <taxon>Peptococcaceae</taxon>
        <taxon>Desulforamulus</taxon>
    </lineage>
</organism>
<dbReference type="SUPFAM" id="SSF81324">
    <property type="entry name" value="Voltage-gated potassium channels"/>
    <property type="match status" value="1"/>
</dbReference>
<feature type="transmembrane region" description="Helical" evidence="1">
    <location>
        <begin position="199"/>
        <end position="223"/>
    </location>
</feature>
<gene>
    <name evidence="3" type="ORF">SAMN02745123_01977</name>
</gene>